<keyword evidence="2" id="KW-1133">Transmembrane helix</keyword>
<dbReference type="AlphaFoldDB" id="A0A8B7MZ10"/>
<keyword evidence="2" id="KW-0812">Transmembrane</keyword>
<evidence type="ECO:0000313" key="4">
    <source>
        <dbReference type="RefSeq" id="XP_018006550.1"/>
    </source>
</evidence>
<name>A0A8B7MZ10_HYAAZ</name>
<dbReference type="Proteomes" id="UP000694843">
    <property type="component" value="Unplaced"/>
</dbReference>
<reference evidence="4" key="1">
    <citation type="submission" date="2025-08" db="UniProtKB">
        <authorList>
            <consortium name="RefSeq"/>
        </authorList>
    </citation>
    <scope>IDENTIFICATION</scope>
    <source>
        <tissue evidence="4">Whole organism</tissue>
    </source>
</reference>
<accession>A0A8B7MZ10</accession>
<feature type="region of interest" description="Disordered" evidence="1">
    <location>
        <begin position="111"/>
        <end position="137"/>
    </location>
</feature>
<keyword evidence="2" id="KW-0472">Membrane</keyword>
<protein>
    <submittedName>
        <fullName evidence="4">Uncharacterized protein LOC108664472</fullName>
    </submittedName>
</protein>
<evidence type="ECO:0000256" key="1">
    <source>
        <dbReference type="SAM" id="MobiDB-lite"/>
    </source>
</evidence>
<sequence>MIAFIEKKMGSILPTEAYADYSWTRCNTSADCTEPYIQCEAEICSCPDGENSSIITGCSPSVWHDVGAATLRFLIVLFIVLLLVLILYIMFSDSCKFFRSRCRCCVTSTRTSIPPTQGREDDSISKASDSPPTYDEVEKFPPCYSEAVKMMCIKVPCDGGESPDTGPTSPTEECVLHM</sequence>
<keyword evidence="3" id="KW-1185">Reference proteome</keyword>
<dbReference type="OrthoDB" id="10557571at2759"/>
<organism evidence="3 4">
    <name type="scientific">Hyalella azteca</name>
    <name type="common">Amphipod</name>
    <dbReference type="NCBI Taxonomy" id="294128"/>
    <lineage>
        <taxon>Eukaryota</taxon>
        <taxon>Metazoa</taxon>
        <taxon>Ecdysozoa</taxon>
        <taxon>Arthropoda</taxon>
        <taxon>Crustacea</taxon>
        <taxon>Multicrustacea</taxon>
        <taxon>Malacostraca</taxon>
        <taxon>Eumalacostraca</taxon>
        <taxon>Peracarida</taxon>
        <taxon>Amphipoda</taxon>
        <taxon>Senticaudata</taxon>
        <taxon>Talitrida</taxon>
        <taxon>Talitroidea</taxon>
        <taxon>Hyalellidae</taxon>
        <taxon>Hyalella</taxon>
    </lineage>
</organism>
<gene>
    <name evidence="4" type="primary">LOC108664472</name>
</gene>
<evidence type="ECO:0000256" key="2">
    <source>
        <dbReference type="SAM" id="Phobius"/>
    </source>
</evidence>
<dbReference type="KEGG" id="hazt:108664472"/>
<dbReference type="GeneID" id="108664472"/>
<proteinExistence type="predicted"/>
<dbReference type="RefSeq" id="XP_018006550.1">
    <property type="nucleotide sequence ID" value="XM_018151061.2"/>
</dbReference>
<evidence type="ECO:0000313" key="3">
    <source>
        <dbReference type="Proteomes" id="UP000694843"/>
    </source>
</evidence>
<feature type="transmembrane region" description="Helical" evidence="2">
    <location>
        <begin position="69"/>
        <end position="91"/>
    </location>
</feature>